<evidence type="ECO:0000313" key="5">
    <source>
        <dbReference type="EMBL" id="CAH0393366.1"/>
    </source>
</evidence>
<evidence type="ECO:0000256" key="3">
    <source>
        <dbReference type="ARBA" id="ARBA00022801"/>
    </source>
</evidence>
<dbReference type="InterPro" id="IPR003653">
    <property type="entry name" value="Peptidase_C48_C"/>
</dbReference>
<dbReference type="Pfam" id="PF02902">
    <property type="entry name" value="Peptidase_C48"/>
    <property type="match status" value="1"/>
</dbReference>
<dbReference type="AlphaFoldDB" id="A0A9P0F898"/>
<evidence type="ECO:0000313" key="6">
    <source>
        <dbReference type="Proteomes" id="UP001152759"/>
    </source>
</evidence>
<proteinExistence type="inferred from homology"/>
<keyword evidence="6" id="KW-1185">Reference proteome</keyword>
<dbReference type="SUPFAM" id="SSF54001">
    <property type="entry name" value="Cysteine proteinases"/>
    <property type="match status" value="1"/>
</dbReference>
<name>A0A9P0F898_BEMTA</name>
<comment type="similarity">
    <text evidence="1">Belongs to the peptidase C48 family.</text>
</comment>
<dbReference type="Gene3D" id="3.40.395.10">
    <property type="entry name" value="Adenoviral Proteinase, Chain A"/>
    <property type="match status" value="1"/>
</dbReference>
<keyword evidence="3" id="KW-0378">Hydrolase</keyword>
<dbReference type="PROSITE" id="PS50600">
    <property type="entry name" value="ULP_PROTEASE"/>
    <property type="match status" value="1"/>
</dbReference>
<dbReference type="Proteomes" id="UP001152759">
    <property type="component" value="Chromosome 7"/>
</dbReference>
<dbReference type="GO" id="GO:0006508">
    <property type="term" value="P:proteolysis"/>
    <property type="evidence" value="ECO:0007669"/>
    <property type="project" value="UniProtKB-KW"/>
</dbReference>
<dbReference type="EMBL" id="OU963868">
    <property type="protein sequence ID" value="CAH0393366.1"/>
    <property type="molecule type" value="Genomic_DNA"/>
</dbReference>
<dbReference type="GO" id="GO:0008234">
    <property type="term" value="F:cysteine-type peptidase activity"/>
    <property type="evidence" value="ECO:0007669"/>
    <property type="project" value="InterPro"/>
</dbReference>
<evidence type="ECO:0000259" key="4">
    <source>
        <dbReference type="PROSITE" id="PS50600"/>
    </source>
</evidence>
<evidence type="ECO:0000256" key="2">
    <source>
        <dbReference type="ARBA" id="ARBA00022670"/>
    </source>
</evidence>
<sequence length="318" mass="36338">MKGLRILDEDVIEDEDFGSFTVKSQSSEGVIYTVQTQSLSFWRTTKRKAEFKKAHKLFNTEAERNLLRSSLLDRPKNHLSRQLDDGTRQTGNFSGVASTLESLDQTVFVESPFTVKLYHMKSIDSNLSSDDFVKLKLKDPGFKIGWLYDCIIYSYLVRISKAMHEVKIIDPCISQVIGCPNSDILKNENILDYEKVLIPGNPTGVHWVLLAVHPKDMVIEFYNPASNRLENCYHQFIAHWAKALAKNTKSKVSQWKVCVPKHNCQIDSTSCGVFICWYSEQILSSVSTNASFDTQLFRVQMYDTLMKFGGRTFAKENC</sequence>
<protein>
    <recommendedName>
        <fullName evidence="4">Ubiquitin-like protease family profile domain-containing protein</fullName>
    </recommendedName>
</protein>
<reference evidence="5" key="1">
    <citation type="submission" date="2021-12" db="EMBL/GenBank/DDBJ databases">
        <authorList>
            <person name="King R."/>
        </authorList>
    </citation>
    <scope>NUCLEOTIDE SEQUENCE</scope>
</reference>
<keyword evidence="2" id="KW-0645">Protease</keyword>
<dbReference type="InterPro" id="IPR038765">
    <property type="entry name" value="Papain-like_cys_pep_sf"/>
</dbReference>
<gene>
    <name evidence="5" type="ORF">BEMITA_LOCUS11780</name>
</gene>
<accession>A0A9P0F898</accession>
<feature type="domain" description="Ubiquitin-like protease family profile" evidence="4">
    <location>
        <begin position="125"/>
        <end position="282"/>
    </location>
</feature>
<organism evidence="5 6">
    <name type="scientific">Bemisia tabaci</name>
    <name type="common">Sweetpotato whitefly</name>
    <name type="synonym">Aleurodes tabaci</name>
    <dbReference type="NCBI Taxonomy" id="7038"/>
    <lineage>
        <taxon>Eukaryota</taxon>
        <taxon>Metazoa</taxon>
        <taxon>Ecdysozoa</taxon>
        <taxon>Arthropoda</taxon>
        <taxon>Hexapoda</taxon>
        <taxon>Insecta</taxon>
        <taxon>Pterygota</taxon>
        <taxon>Neoptera</taxon>
        <taxon>Paraneoptera</taxon>
        <taxon>Hemiptera</taxon>
        <taxon>Sternorrhyncha</taxon>
        <taxon>Aleyrodoidea</taxon>
        <taxon>Aleyrodidae</taxon>
        <taxon>Aleyrodinae</taxon>
        <taxon>Bemisia</taxon>
    </lineage>
</organism>
<evidence type="ECO:0000256" key="1">
    <source>
        <dbReference type="ARBA" id="ARBA00005234"/>
    </source>
</evidence>